<feature type="transmembrane region" description="Helical" evidence="1">
    <location>
        <begin position="52"/>
        <end position="74"/>
    </location>
</feature>
<dbReference type="InterPro" id="IPR058330">
    <property type="entry name" value="DUF8017"/>
</dbReference>
<evidence type="ECO:0000259" key="2">
    <source>
        <dbReference type="Pfam" id="PF26056"/>
    </source>
</evidence>
<dbReference type="STRING" id="589385.SAMN05421504_11673"/>
<dbReference type="Pfam" id="PF26056">
    <property type="entry name" value="DUF8017"/>
    <property type="match status" value="1"/>
</dbReference>
<keyword evidence="4" id="KW-1185">Reference proteome</keyword>
<dbReference type="AlphaFoldDB" id="A0A1H3SZU5"/>
<dbReference type="RefSeq" id="WP_091299997.1">
    <property type="nucleotide sequence ID" value="NZ_FNON01000016.1"/>
</dbReference>
<accession>A0A1H3SZU5</accession>
<evidence type="ECO:0000313" key="4">
    <source>
        <dbReference type="Proteomes" id="UP000199515"/>
    </source>
</evidence>
<keyword evidence="1" id="KW-1133">Transmembrane helix</keyword>
<proteinExistence type="predicted"/>
<dbReference type="EMBL" id="FNON01000016">
    <property type="protein sequence ID" value="SDZ43025.1"/>
    <property type="molecule type" value="Genomic_DNA"/>
</dbReference>
<dbReference type="OrthoDB" id="3614545at2"/>
<organism evidence="3 4">
    <name type="scientific">Amycolatopsis xylanica</name>
    <dbReference type="NCBI Taxonomy" id="589385"/>
    <lineage>
        <taxon>Bacteria</taxon>
        <taxon>Bacillati</taxon>
        <taxon>Actinomycetota</taxon>
        <taxon>Actinomycetes</taxon>
        <taxon>Pseudonocardiales</taxon>
        <taxon>Pseudonocardiaceae</taxon>
        <taxon>Amycolatopsis</taxon>
    </lineage>
</organism>
<keyword evidence="1" id="KW-0472">Membrane</keyword>
<dbReference type="Proteomes" id="UP000199515">
    <property type="component" value="Unassembled WGS sequence"/>
</dbReference>
<evidence type="ECO:0000313" key="3">
    <source>
        <dbReference type="EMBL" id="SDZ43025.1"/>
    </source>
</evidence>
<sequence length="289" mass="30443">MTAWPPEEPLCFVDPLTGRPLPPAPDTEPLPVAPPVEIPAPYRPILDNPLRVGLSVAGGLTMLSFLLVVVMLGGSTQQAAPPPRPVPAEPARPQVVPSIIGWRPVTAEDNPFVYDVPPDWAVEDAGMVLALEDPNGNPLSLHGVAHYQNGFCAEQDISSRAQTGFSTIGSDEVRSPRDAARESALQWADAAFSSSDGMLRPEVTLSDPRSVRVFASSVEATEITATIHPAEPSPCGAPSATITAVALPLATDPASGHYSVHMILADQEVSNALPHAVSDEIISTIRPTT</sequence>
<feature type="domain" description="DUF8017" evidence="2">
    <location>
        <begin position="97"/>
        <end position="288"/>
    </location>
</feature>
<name>A0A1H3SZU5_9PSEU</name>
<keyword evidence="1" id="KW-0812">Transmembrane</keyword>
<protein>
    <recommendedName>
        <fullName evidence="2">DUF8017 domain-containing protein</fullName>
    </recommendedName>
</protein>
<gene>
    <name evidence="3" type="ORF">SAMN05421504_11673</name>
</gene>
<reference evidence="3 4" key="1">
    <citation type="submission" date="2016-10" db="EMBL/GenBank/DDBJ databases">
        <authorList>
            <person name="de Groot N.N."/>
        </authorList>
    </citation>
    <scope>NUCLEOTIDE SEQUENCE [LARGE SCALE GENOMIC DNA]</scope>
    <source>
        <strain evidence="3 4">CPCC 202699</strain>
    </source>
</reference>
<evidence type="ECO:0000256" key="1">
    <source>
        <dbReference type="SAM" id="Phobius"/>
    </source>
</evidence>